<dbReference type="GO" id="GO:0016746">
    <property type="term" value="F:acyltransferase activity"/>
    <property type="evidence" value="ECO:0007669"/>
    <property type="project" value="UniProtKB-KW"/>
</dbReference>
<evidence type="ECO:0000256" key="5">
    <source>
        <dbReference type="ARBA" id="ARBA00023315"/>
    </source>
</evidence>
<name>A0ABT1A4J3_9PSEU</name>
<dbReference type="InterPro" id="IPR029098">
    <property type="entry name" value="Acetyltransf_C"/>
</dbReference>
<evidence type="ECO:0000256" key="3">
    <source>
        <dbReference type="ARBA" id="ARBA00022679"/>
    </source>
</evidence>
<evidence type="ECO:0000313" key="7">
    <source>
        <dbReference type="EMBL" id="MCO1657922.1"/>
    </source>
</evidence>
<keyword evidence="1" id="KW-0444">Lipid biosynthesis</keyword>
<dbReference type="InterPro" id="IPR010137">
    <property type="entry name" value="Lipid_A_LpxA"/>
</dbReference>
<organism evidence="7 8">
    <name type="scientific">Pseudonocardia humida</name>
    <dbReference type="NCBI Taxonomy" id="2800819"/>
    <lineage>
        <taxon>Bacteria</taxon>
        <taxon>Bacillati</taxon>
        <taxon>Actinomycetota</taxon>
        <taxon>Actinomycetes</taxon>
        <taxon>Pseudonocardiales</taxon>
        <taxon>Pseudonocardiaceae</taxon>
        <taxon>Pseudonocardia</taxon>
    </lineage>
</organism>
<evidence type="ECO:0000256" key="1">
    <source>
        <dbReference type="ARBA" id="ARBA00022516"/>
    </source>
</evidence>
<dbReference type="RefSeq" id="WP_252441572.1">
    <property type="nucleotide sequence ID" value="NZ_JAGSOV010000048.1"/>
</dbReference>
<dbReference type="Pfam" id="PF00132">
    <property type="entry name" value="Hexapep"/>
    <property type="match status" value="2"/>
</dbReference>
<dbReference type="EMBL" id="JAGSOV010000048">
    <property type="protein sequence ID" value="MCO1657922.1"/>
    <property type="molecule type" value="Genomic_DNA"/>
</dbReference>
<dbReference type="Gene3D" id="2.160.10.10">
    <property type="entry name" value="Hexapeptide repeat proteins"/>
    <property type="match status" value="1"/>
</dbReference>
<reference evidence="7" key="1">
    <citation type="submission" date="2021-04" db="EMBL/GenBank/DDBJ databases">
        <title>Pseudonocardia sp. nov., isolated from sandy soil of mangrove forest.</title>
        <authorList>
            <person name="Zan Z."/>
            <person name="Huang R."/>
            <person name="Liu W."/>
        </authorList>
    </citation>
    <scope>NUCLEOTIDE SEQUENCE</scope>
    <source>
        <strain evidence="7">S2-4</strain>
    </source>
</reference>
<protein>
    <submittedName>
        <fullName evidence="7">UDP-N-acetylglucosamine acyltransferase</fullName>
    </submittedName>
</protein>
<feature type="domain" description="UDP N-acetylglucosamine O-acyltransferase C-terminal" evidence="6">
    <location>
        <begin position="162"/>
        <end position="202"/>
    </location>
</feature>
<evidence type="ECO:0000256" key="4">
    <source>
        <dbReference type="ARBA" id="ARBA00023098"/>
    </source>
</evidence>
<evidence type="ECO:0000259" key="6">
    <source>
        <dbReference type="Pfam" id="PF13720"/>
    </source>
</evidence>
<keyword evidence="8" id="KW-1185">Reference proteome</keyword>
<gene>
    <name evidence="7" type="ORF">KDL28_22935</name>
</gene>
<dbReference type="Pfam" id="PF13720">
    <property type="entry name" value="Acetyltransf_11"/>
    <property type="match status" value="1"/>
</dbReference>
<keyword evidence="2" id="KW-0441">Lipid A biosynthesis</keyword>
<keyword evidence="3" id="KW-0808">Transferase</keyword>
<dbReference type="InterPro" id="IPR001451">
    <property type="entry name" value="Hexapep"/>
</dbReference>
<keyword evidence="4" id="KW-0443">Lipid metabolism</keyword>
<comment type="caution">
    <text evidence="7">The sequence shown here is derived from an EMBL/GenBank/DDBJ whole genome shotgun (WGS) entry which is preliminary data.</text>
</comment>
<accession>A0ABT1A4J3</accession>
<evidence type="ECO:0000256" key="2">
    <source>
        <dbReference type="ARBA" id="ARBA00022556"/>
    </source>
</evidence>
<dbReference type="InterPro" id="IPR011004">
    <property type="entry name" value="Trimer_LpxA-like_sf"/>
</dbReference>
<evidence type="ECO:0000313" key="8">
    <source>
        <dbReference type="Proteomes" id="UP001165283"/>
    </source>
</evidence>
<sequence length="232" mass="23673">MIVHPTAVVGPGVELGTGVEIGPHAVLLGPCHIGDGVRIGAGCVIGSPPELTSAAQNAAWTGDLQHHGVEIGPGTVVREMSSVQQGSRGPTRIGAGCWLLSRSYVAHDCELGDEVTTSAGAALGGHARIGSWANLGMNATVHQRRVVGPGSMIGMSAVVTRDVPPFGKAYGSPARVHGANTVGMARRGVTEADAAALDASYRAGRVPADPGPGDALVAAWRWWDERTGTAQK</sequence>
<keyword evidence="5 7" id="KW-0012">Acyltransferase</keyword>
<dbReference type="SUPFAM" id="SSF51161">
    <property type="entry name" value="Trimeric LpxA-like enzymes"/>
    <property type="match status" value="1"/>
</dbReference>
<dbReference type="PANTHER" id="PTHR43480">
    <property type="entry name" value="ACYL-[ACYL-CARRIER-PROTEIN]--UDP-N-ACETYLGLUCOSAMINE O-ACYLTRANSFERASE"/>
    <property type="match status" value="1"/>
</dbReference>
<dbReference type="Proteomes" id="UP001165283">
    <property type="component" value="Unassembled WGS sequence"/>
</dbReference>
<proteinExistence type="predicted"/>
<dbReference type="PANTHER" id="PTHR43480:SF1">
    <property type="entry name" value="ACYL-[ACYL-CARRIER-PROTEIN]--UDP-N-ACETYLGLUCOSAMINE O-ACYLTRANSFERASE, MITOCHONDRIAL-RELATED"/>
    <property type="match status" value="1"/>
</dbReference>